<feature type="region of interest" description="Disordered" evidence="5">
    <location>
        <begin position="285"/>
        <end position="325"/>
    </location>
</feature>
<sequence>MREPAERAAIVRRAVRVTVAASAGFYPLRYGAGLPVPALYAFFAPIALGLLASVPGTGRQRAPVMLRALPAGLALAALGTVLAGHTWAAVAGMLAVGFPLAFAAVGGPRPAGAAPGLQLFYILACFPPYAPGELVPRLAGLAVGVLLLAACEALLLPDPPVPGYRERLAAALGTAAAPGAEAAGLRAAGRALRLSELPPAERPAGAGRTDRALAQAGGAVRRLLDQLATRAEWEASGPGRGAADDPLSAGLLGRVAESCAAGAAALRTGVRPEPDRGAGALETAMREFQERRTRGTRRTRPPRAPGETAPGEATPAGADSAGADSAGAARRRAGVLALAESARIAETAVGLAVDGRRTTAPEPRELFWYAGLSAPRLRARRIMGNLTPRSVWFQNAVRIALGLAAARLVAGSLELTHGFWVLLAVLTLGRTTAGATWRAVRQALAGNLVGAVAAGALLVGLGQHTDAYAALLAPGMLVAFALGPLLGVAYAQGLFTLVVATAFAQLAPAGRQLAEARILDVVTGSAIGLLCGLLAWPAGARREVRRTMAGLLRSCAALVPGTVDALLAAPAGSRPAPHTLPSVHRLRLAEAAYAQFRSEPPTATERPGDPGTDWHAVLILAHQMLLGAERLPRFDTPPATVPPASAARARAAATALVAEADRVAELFTARDAPGRRTPPGAPEPGAGRVPAAPRPPGTSAPPGAARASYGGDTGPGPDPPPVLVDLEVWLAGLGRQLDRIAASADVDGPGGRGREGRPPGVRPEP</sequence>
<accession>A0ABT2CLX8</accession>
<feature type="transmembrane region" description="Helical" evidence="6">
    <location>
        <begin position="419"/>
        <end position="437"/>
    </location>
</feature>
<evidence type="ECO:0000256" key="4">
    <source>
        <dbReference type="ARBA" id="ARBA00023136"/>
    </source>
</evidence>
<evidence type="ECO:0000256" key="5">
    <source>
        <dbReference type="SAM" id="MobiDB-lite"/>
    </source>
</evidence>
<dbReference type="EMBL" id="JANUGQ010000016">
    <property type="protein sequence ID" value="MCS0637711.1"/>
    <property type="molecule type" value="Genomic_DNA"/>
</dbReference>
<gene>
    <name evidence="8" type="ORF">NX801_18980</name>
</gene>
<dbReference type="RefSeq" id="WP_258788964.1">
    <property type="nucleotide sequence ID" value="NZ_JANUGQ010000016.1"/>
</dbReference>
<keyword evidence="3 6" id="KW-1133">Transmembrane helix</keyword>
<name>A0ABT2CLX8_9ACTN</name>
<proteinExistence type="predicted"/>
<feature type="transmembrane region" description="Helical" evidence="6">
    <location>
        <begin position="32"/>
        <end position="52"/>
    </location>
</feature>
<evidence type="ECO:0000313" key="8">
    <source>
        <dbReference type="EMBL" id="MCS0637711.1"/>
    </source>
</evidence>
<feature type="transmembrane region" description="Helical" evidence="6">
    <location>
        <begin position="444"/>
        <end position="461"/>
    </location>
</feature>
<evidence type="ECO:0000259" key="7">
    <source>
        <dbReference type="Pfam" id="PF13515"/>
    </source>
</evidence>
<evidence type="ECO:0000256" key="6">
    <source>
        <dbReference type="SAM" id="Phobius"/>
    </source>
</evidence>
<dbReference type="InterPro" id="IPR049453">
    <property type="entry name" value="Memb_transporter_dom"/>
</dbReference>
<feature type="transmembrane region" description="Helical" evidence="6">
    <location>
        <begin position="64"/>
        <end position="81"/>
    </location>
</feature>
<evidence type="ECO:0000256" key="2">
    <source>
        <dbReference type="ARBA" id="ARBA00022692"/>
    </source>
</evidence>
<feature type="compositionally biased region" description="Basic and acidic residues" evidence="5">
    <location>
        <begin position="752"/>
        <end position="765"/>
    </location>
</feature>
<dbReference type="Proteomes" id="UP001431313">
    <property type="component" value="Unassembled WGS sequence"/>
</dbReference>
<evidence type="ECO:0000313" key="9">
    <source>
        <dbReference type="Proteomes" id="UP001431313"/>
    </source>
</evidence>
<feature type="domain" description="Integral membrane bound transporter" evidence="7">
    <location>
        <begin position="408"/>
        <end position="531"/>
    </location>
</feature>
<dbReference type="Pfam" id="PF13515">
    <property type="entry name" value="FUSC_2"/>
    <property type="match status" value="1"/>
</dbReference>
<feature type="compositionally biased region" description="Low complexity" evidence="5">
    <location>
        <begin position="669"/>
        <end position="691"/>
    </location>
</feature>
<keyword evidence="2 6" id="KW-0812">Transmembrane</keyword>
<protein>
    <submittedName>
        <fullName evidence="8">FUSC family protein</fullName>
    </submittedName>
</protein>
<keyword evidence="9" id="KW-1185">Reference proteome</keyword>
<reference evidence="8" key="1">
    <citation type="submission" date="2022-08" db="EMBL/GenBank/DDBJ databases">
        <authorList>
            <person name="Somphong A."/>
            <person name="Phongsopitanun W."/>
        </authorList>
    </citation>
    <scope>NUCLEOTIDE SEQUENCE</scope>
    <source>
        <strain evidence="8">LP05-1</strain>
    </source>
</reference>
<evidence type="ECO:0000256" key="1">
    <source>
        <dbReference type="ARBA" id="ARBA00004141"/>
    </source>
</evidence>
<organism evidence="8 9">
    <name type="scientific">Streptomyces pyxinae</name>
    <dbReference type="NCBI Taxonomy" id="2970734"/>
    <lineage>
        <taxon>Bacteria</taxon>
        <taxon>Bacillati</taxon>
        <taxon>Actinomycetota</taxon>
        <taxon>Actinomycetes</taxon>
        <taxon>Kitasatosporales</taxon>
        <taxon>Streptomycetaceae</taxon>
        <taxon>Streptomyces</taxon>
    </lineage>
</organism>
<keyword evidence="4 6" id="KW-0472">Membrane</keyword>
<evidence type="ECO:0000256" key="3">
    <source>
        <dbReference type="ARBA" id="ARBA00022989"/>
    </source>
</evidence>
<comment type="subcellular location">
    <subcellularLocation>
        <location evidence="1">Membrane</location>
        <topology evidence="1">Multi-pass membrane protein</topology>
    </subcellularLocation>
</comment>
<feature type="region of interest" description="Disordered" evidence="5">
    <location>
        <begin position="741"/>
        <end position="765"/>
    </location>
</feature>
<feature type="region of interest" description="Disordered" evidence="5">
    <location>
        <begin position="667"/>
        <end position="723"/>
    </location>
</feature>
<comment type="caution">
    <text evidence="8">The sequence shown here is derived from an EMBL/GenBank/DDBJ whole genome shotgun (WGS) entry which is preliminary data.</text>
</comment>
<feature type="compositionally biased region" description="Low complexity" evidence="5">
    <location>
        <begin position="305"/>
        <end position="325"/>
    </location>
</feature>
<feature type="transmembrane region" description="Helical" evidence="6">
    <location>
        <begin position="516"/>
        <end position="536"/>
    </location>
</feature>